<protein>
    <submittedName>
        <fullName evidence="2">Uncharacterized protein</fullName>
    </submittedName>
</protein>
<organism evidence="2">
    <name type="scientific">Rhizophora mucronata</name>
    <name type="common">Asiatic mangrove</name>
    <dbReference type="NCBI Taxonomy" id="61149"/>
    <lineage>
        <taxon>Eukaryota</taxon>
        <taxon>Viridiplantae</taxon>
        <taxon>Streptophyta</taxon>
        <taxon>Embryophyta</taxon>
        <taxon>Tracheophyta</taxon>
        <taxon>Spermatophyta</taxon>
        <taxon>Magnoliopsida</taxon>
        <taxon>eudicotyledons</taxon>
        <taxon>Gunneridae</taxon>
        <taxon>Pentapetalae</taxon>
        <taxon>rosids</taxon>
        <taxon>fabids</taxon>
        <taxon>Malpighiales</taxon>
        <taxon>Rhizophoraceae</taxon>
        <taxon>Rhizophora</taxon>
    </lineage>
</organism>
<feature type="transmembrane region" description="Helical" evidence="1">
    <location>
        <begin position="30"/>
        <end position="51"/>
    </location>
</feature>
<evidence type="ECO:0000313" key="2">
    <source>
        <dbReference type="EMBL" id="MBW82381.1"/>
    </source>
</evidence>
<sequence>MDKLHNGGLVGVSHSTPASSKHQLLHHQNIFIRLLLHHLSFCWTILFLYSLDFHLLL</sequence>
<name>A0A2P2IMF0_RHIMU</name>
<dbReference type="EMBL" id="GGEC01001898">
    <property type="protein sequence ID" value="MBW82381.1"/>
    <property type="molecule type" value="Transcribed_RNA"/>
</dbReference>
<accession>A0A2P2IMF0</accession>
<evidence type="ECO:0000256" key="1">
    <source>
        <dbReference type="SAM" id="Phobius"/>
    </source>
</evidence>
<proteinExistence type="predicted"/>
<dbReference type="AlphaFoldDB" id="A0A2P2IMF0"/>
<keyword evidence="1" id="KW-1133">Transmembrane helix</keyword>
<keyword evidence="1" id="KW-0812">Transmembrane</keyword>
<reference evidence="2" key="1">
    <citation type="submission" date="2018-02" db="EMBL/GenBank/DDBJ databases">
        <title>Rhizophora mucronata_Transcriptome.</title>
        <authorList>
            <person name="Meera S.P."/>
            <person name="Sreeshan A."/>
            <person name="Augustine A."/>
        </authorList>
    </citation>
    <scope>NUCLEOTIDE SEQUENCE</scope>
    <source>
        <tissue evidence="2">Leaf</tissue>
    </source>
</reference>
<keyword evidence="1" id="KW-0472">Membrane</keyword>